<protein>
    <submittedName>
        <fullName evidence="1">Uncharacterized protein</fullName>
    </submittedName>
</protein>
<keyword evidence="2" id="KW-1185">Reference proteome</keyword>
<accession>A0ACB8BDZ4</accession>
<sequence length="159" mass="17561">MCTGTVKADDTFEGAPKGFAISQEERKARDAYGECHQICVWKFVNGEVSWGYQREDDRDHRAAPFDYRRRKADCELAEYPVKITPSNAVGACDVAACISIDPKLCATPMVLEYGFPMEPSRGICANSTAMVKSVAYCTTRTQNIPESKYLLLAVDKSGS</sequence>
<evidence type="ECO:0000313" key="1">
    <source>
        <dbReference type="EMBL" id="KAH7923570.1"/>
    </source>
</evidence>
<name>A0ACB8BDZ4_9AGAM</name>
<organism evidence="1 2">
    <name type="scientific">Leucogyrophana mollusca</name>
    <dbReference type="NCBI Taxonomy" id="85980"/>
    <lineage>
        <taxon>Eukaryota</taxon>
        <taxon>Fungi</taxon>
        <taxon>Dikarya</taxon>
        <taxon>Basidiomycota</taxon>
        <taxon>Agaricomycotina</taxon>
        <taxon>Agaricomycetes</taxon>
        <taxon>Agaricomycetidae</taxon>
        <taxon>Boletales</taxon>
        <taxon>Boletales incertae sedis</taxon>
        <taxon>Leucogyrophana</taxon>
    </lineage>
</organism>
<evidence type="ECO:0000313" key="2">
    <source>
        <dbReference type="Proteomes" id="UP000790709"/>
    </source>
</evidence>
<reference evidence="1" key="1">
    <citation type="journal article" date="2021" name="New Phytol.">
        <title>Evolutionary innovations through gain and loss of genes in the ectomycorrhizal Boletales.</title>
        <authorList>
            <person name="Wu G."/>
            <person name="Miyauchi S."/>
            <person name="Morin E."/>
            <person name="Kuo A."/>
            <person name="Drula E."/>
            <person name="Varga T."/>
            <person name="Kohler A."/>
            <person name="Feng B."/>
            <person name="Cao Y."/>
            <person name="Lipzen A."/>
            <person name="Daum C."/>
            <person name="Hundley H."/>
            <person name="Pangilinan J."/>
            <person name="Johnson J."/>
            <person name="Barry K."/>
            <person name="LaButti K."/>
            <person name="Ng V."/>
            <person name="Ahrendt S."/>
            <person name="Min B."/>
            <person name="Choi I.G."/>
            <person name="Park H."/>
            <person name="Plett J.M."/>
            <person name="Magnuson J."/>
            <person name="Spatafora J.W."/>
            <person name="Nagy L.G."/>
            <person name="Henrissat B."/>
            <person name="Grigoriev I.V."/>
            <person name="Yang Z.L."/>
            <person name="Xu J."/>
            <person name="Martin F.M."/>
        </authorList>
    </citation>
    <scope>NUCLEOTIDE SEQUENCE</scope>
    <source>
        <strain evidence="1">KUC20120723A-06</strain>
    </source>
</reference>
<dbReference type="EMBL" id="MU266448">
    <property type="protein sequence ID" value="KAH7923570.1"/>
    <property type="molecule type" value="Genomic_DNA"/>
</dbReference>
<dbReference type="Proteomes" id="UP000790709">
    <property type="component" value="Unassembled WGS sequence"/>
</dbReference>
<proteinExistence type="predicted"/>
<gene>
    <name evidence="1" type="ORF">BV22DRAFT_1048057</name>
</gene>
<comment type="caution">
    <text evidence="1">The sequence shown here is derived from an EMBL/GenBank/DDBJ whole genome shotgun (WGS) entry which is preliminary data.</text>
</comment>